<proteinExistence type="predicted"/>
<dbReference type="RefSeq" id="WP_263529947.1">
    <property type="nucleotide sequence ID" value="NZ_JAOVZB010000002.1"/>
</dbReference>
<dbReference type="Pfam" id="PF10689">
    <property type="entry name" value="DUF2496"/>
    <property type="match status" value="1"/>
</dbReference>
<reference evidence="1 2" key="1">
    <citation type="submission" date="2022-10" db="EMBL/GenBank/DDBJ databases">
        <title>Marinomonas transparenta sp. nov. and Marinomonas sargassi sp. nov., isolated from marine alga (Sargassum natans (L.) Gaillon).</title>
        <authorList>
            <person name="Wang Y."/>
        </authorList>
    </citation>
    <scope>NUCLEOTIDE SEQUENCE [LARGE SCALE GENOMIC DNA]</scope>
    <source>
        <strain evidence="1 2">C2222</strain>
    </source>
</reference>
<protein>
    <submittedName>
        <fullName evidence="1">YbaM family protein</fullName>
    </submittedName>
</protein>
<evidence type="ECO:0000313" key="2">
    <source>
        <dbReference type="Proteomes" id="UP001209713"/>
    </source>
</evidence>
<dbReference type="InterPro" id="IPR019630">
    <property type="entry name" value="DUF2496_YbaM-rel"/>
</dbReference>
<dbReference type="Proteomes" id="UP001209713">
    <property type="component" value="Unassembled WGS sequence"/>
</dbReference>
<keyword evidence="2" id="KW-1185">Reference proteome</keyword>
<name>A0ABT2YRQ0_9GAMM</name>
<organism evidence="1 2">
    <name type="scientific">Marinomonas sargassi</name>
    <dbReference type="NCBI Taxonomy" id="2984494"/>
    <lineage>
        <taxon>Bacteria</taxon>
        <taxon>Pseudomonadati</taxon>
        <taxon>Pseudomonadota</taxon>
        <taxon>Gammaproteobacteria</taxon>
        <taxon>Oceanospirillales</taxon>
        <taxon>Oceanospirillaceae</taxon>
        <taxon>Marinomonas</taxon>
    </lineage>
</organism>
<sequence length="49" mass="5447">MSLENAPKHIQLAVDLIELLETNNVSNQLAVEALELVLADFKNKLEEEG</sequence>
<gene>
    <name evidence="1" type="ORF">OFY17_06630</name>
</gene>
<accession>A0ABT2YRQ0</accession>
<comment type="caution">
    <text evidence="1">The sequence shown here is derived from an EMBL/GenBank/DDBJ whole genome shotgun (WGS) entry which is preliminary data.</text>
</comment>
<evidence type="ECO:0000313" key="1">
    <source>
        <dbReference type="EMBL" id="MCV2402567.1"/>
    </source>
</evidence>
<dbReference type="EMBL" id="JAOVZB010000002">
    <property type="protein sequence ID" value="MCV2402567.1"/>
    <property type="molecule type" value="Genomic_DNA"/>
</dbReference>